<proteinExistence type="predicted"/>
<protein>
    <submittedName>
        <fullName evidence="2">Uncharacterized protein</fullName>
    </submittedName>
</protein>
<dbReference type="EMBL" id="OX365931">
    <property type="protein sequence ID" value="CAI4060004.1"/>
    <property type="molecule type" value="Genomic_DNA"/>
</dbReference>
<dbReference type="Proteomes" id="UP001162085">
    <property type="component" value="Chromosome 4"/>
</dbReference>
<feature type="compositionally biased region" description="Polar residues" evidence="1">
    <location>
        <begin position="105"/>
        <end position="116"/>
    </location>
</feature>
<accession>A0ABN8WUM7</accession>
<feature type="compositionally biased region" description="Basic and acidic residues" evidence="1">
    <location>
        <begin position="21"/>
        <end position="44"/>
    </location>
</feature>
<reference evidence="2" key="1">
    <citation type="submission" date="2022-10" db="EMBL/GenBank/DDBJ databases">
        <authorList>
            <person name="Byrne P K."/>
        </authorList>
    </citation>
    <scope>NUCLEOTIDE SEQUENCE</scope>
    <source>
        <strain evidence="2">ZP964</strain>
    </source>
</reference>
<feature type="region of interest" description="Disordered" evidence="1">
    <location>
        <begin position="1"/>
        <end position="132"/>
    </location>
</feature>
<evidence type="ECO:0000256" key="1">
    <source>
        <dbReference type="SAM" id="MobiDB-lite"/>
    </source>
</evidence>
<organism evidence="2 3">
    <name type="scientific">Saccharomyces uvarum</name>
    <name type="common">Yeast</name>
    <name type="synonym">Saccharomyces bayanus var. uvarum</name>
    <dbReference type="NCBI Taxonomy" id="230603"/>
    <lineage>
        <taxon>Eukaryota</taxon>
        <taxon>Fungi</taxon>
        <taxon>Dikarya</taxon>
        <taxon>Ascomycota</taxon>
        <taxon>Saccharomycotina</taxon>
        <taxon>Saccharomycetes</taxon>
        <taxon>Saccharomycetales</taxon>
        <taxon>Saccharomycetaceae</taxon>
        <taxon>Saccharomyces</taxon>
    </lineage>
</organism>
<name>A0ABN8WUM7_SACUV</name>
<gene>
    <name evidence="2" type="primary">SUVZ04G3630</name>
    <name evidence="2" type="ORF">SUVZ_04G3630</name>
</gene>
<feature type="compositionally biased region" description="Basic residues" evidence="1">
    <location>
        <begin position="1"/>
        <end position="10"/>
    </location>
</feature>
<feature type="compositionally biased region" description="Acidic residues" evidence="1">
    <location>
        <begin position="59"/>
        <end position="79"/>
    </location>
</feature>
<feature type="region of interest" description="Disordered" evidence="1">
    <location>
        <begin position="269"/>
        <end position="288"/>
    </location>
</feature>
<feature type="compositionally biased region" description="Basic and acidic residues" evidence="1">
    <location>
        <begin position="119"/>
        <end position="132"/>
    </location>
</feature>
<sequence length="288" mass="33652">MSFRHFKRKAVASSEEESSSADERHFNEDTHASKKSVSVKEKCSTAENVEEPPKNDTIKDDEESNDVETESSSESDEISDCSGTSENEDIIPLQRPLFLKKENKSQQQAPTTNQDQNESETHAEQKKKYTVMKRIDKANQTAQKNEIMRLHFDTNYSTNEELIKQCMLLNDDDYVDPEKERQAWLKRQEERSQRYRNAQLAKQRLLEQYEANKFASVQKDKDRHARFEVVLDPGKEQVTTVKQTSTEKAKKSYDNNRYKVTRAKNIEFRENSAHDKDKNHTKTEYSIL</sequence>
<keyword evidence="3" id="KW-1185">Reference proteome</keyword>
<evidence type="ECO:0000313" key="3">
    <source>
        <dbReference type="Proteomes" id="UP001162085"/>
    </source>
</evidence>
<evidence type="ECO:0000313" key="2">
    <source>
        <dbReference type="EMBL" id="CAI4060004.1"/>
    </source>
</evidence>